<feature type="compositionally biased region" description="Polar residues" evidence="1">
    <location>
        <begin position="1"/>
        <end position="12"/>
    </location>
</feature>
<reference evidence="3" key="1">
    <citation type="journal article" date="2005" name="PLoS Biol.">
        <title>The genomes of Oryza sativa: a history of duplications.</title>
        <authorList>
            <person name="Yu J."/>
            <person name="Wang J."/>
            <person name="Lin W."/>
            <person name="Li S."/>
            <person name="Li H."/>
            <person name="Zhou J."/>
            <person name="Ni P."/>
            <person name="Dong W."/>
            <person name="Hu S."/>
            <person name="Zeng C."/>
            <person name="Zhang J."/>
            <person name="Zhang Y."/>
            <person name="Li R."/>
            <person name="Xu Z."/>
            <person name="Li S."/>
            <person name="Li X."/>
            <person name="Zheng H."/>
            <person name="Cong L."/>
            <person name="Lin L."/>
            <person name="Yin J."/>
            <person name="Geng J."/>
            <person name="Li G."/>
            <person name="Shi J."/>
            <person name="Liu J."/>
            <person name="Lv H."/>
            <person name="Li J."/>
            <person name="Wang J."/>
            <person name="Deng Y."/>
            <person name="Ran L."/>
            <person name="Shi X."/>
            <person name="Wang X."/>
            <person name="Wu Q."/>
            <person name="Li C."/>
            <person name="Ren X."/>
            <person name="Wang J."/>
            <person name="Wang X."/>
            <person name="Li D."/>
            <person name="Liu D."/>
            <person name="Zhang X."/>
            <person name="Ji Z."/>
            <person name="Zhao W."/>
            <person name="Sun Y."/>
            <person name="Zhang Z."/>
            <person name="Bao J."/>
            <person name="Han Y."/>
            <person name="Dong L."/>
            <person name="Ji J."/>
            <person name="Chen P."/>
            <person name="Wu S."/>
            <person name="Liu J."/>
            <person name="Xiao Y."/>
            <person name="Bu D."/>
            <person name="Tan J."/>
            <person name="Yang L."/>
            <person name="Ye C."/>
            <person name="Zhang J."/>
            <person name="Xu J."/>
            <person name="Zhou Y."/>
            <person name="Yu Y."/>
            <person name="Zhang B."/>
            <person name="Zhuang S."/>
            <person name="Wei H."/>
            <person name="Liu B."/>
            <person name="Lei M."/>
            <person name="Yu H."/>
            <person name="Li Y."/>
            <person name="Xu H."/>
            <person name="Wei S."/>
            <person name="He X."/>
            <person name="Fang L."/>
            <person name="Zhang Z."/>
            <person name="Zhang Y."/>
            <person name="Huang X."/>
            <person name="Su Z."/>
            <person name="Tong W."/>
            <person name="Li J."/>
            <person name="Tong Z."/>
            <person name="Li S."/>
            <person name="Ye J."/>
            <person name="Wang L."/>
            <person name="Fang L."/>
            <person name="Lei T."/>
            <person name="Chen C."/>
            <person name="Chen H."/>
            <person name="Xu Z."/>
            <person name="Li H."/>
            <person name="Huang H."/>
            <person name="Zhang F."/>
            <person name="Xu H."/>
            <person name="Li N."/>
            <person name="Zhao C."/>
            <person name="Li S."/>
            <person name="Dong L."/>
            <person name="Huang Y."/>
            <person name="Li L."/>
            <person name="Xi Y."/>
            <person name="Qi Q."/>
            <person name="Li W."/>
            <person name="Zhang B."/>
            <person name="Hu W."/>
            <person name="Zhang Y."/>
            <person name="Tian X."/>
            <person name="Jiao Y."/>
            <person name="Liang X."/>
            <person name="Jin J."/>
            <person name="Gao L."/>
            <person name="Zheng W."/>
            <person name="Hao B."/>
            <person name="Liu S."/>
            <person name="Wang W."/>
            <person name="Yuan L."/>
            <person name="Cao M."/>
            <person name="McDermott J."/>
            <person name="Samudrala R."/>
            <person name="Wang J."/>
            <person name="Wong G.K."/>
            <person name="Yang H."/>
        </authorList>
    </citation>
    <scope>NUCLEOTIDE SEQUENCE [LARGE SCALE GENOMIC DNA]</scope>
</reference>
<dbReference type="Proteomes" id="UP000007752">
    <property type="component" value="Chromosome 5"/>
</dbReference>
<dbReference type="EMBL" id="CM000142">
    <property type="protein sequence ID" value="EEE63224.1"/>
    <property type="molecule type" value="Genomic_DNA"/>
</dbReference>
<evidence type="ECO:0000256" key="2">
    <source>
        <dbReference type="SAM" id="Phobius"/>
    </source>
</evidence>
<dbReference type="AlphaFoldDB" id="B9FNU7"/>
<evidence type="ECO:0000256" key="1">
    <source>
        <dbReference type="SAM" id="MobiDB-lite"/>
    </source>
</evidence>
<gene>
    <name evidence="3" type="ORF">OsJ_18034</name>
</gene>
<organism evidence="3">
    <name type="scientific">Oryza sativa subsp. japonica</name>
    <name type="common">Rice</name>
    <dbReference type="NCBI Taxonomy" id="39947"/>
    <lineage>
        <taxon>Eukaryota</taxon>
        <taxon>Viridiplantae</taxon>
        <taxon>Streptophyta</taxon>
        <taxon>Embryophyta</taxon>
        <taxon>Tracheophyta</taxon>
        <taxon>Spermatophyta</taxon>
        <taxon>Magnoliopsida</taxon>
        <taxon>Liliopsida</taxon>
        <taxon>Poales</taxon>
        <taxon>Poaceae</taxon>
        <taxon>BOP clade</taxon>
        <taxon>Oryzoideae</taxon>
        <taxon>Oryzeae</taxon>
        <taxon>Oryzinae</taxon>
        <taxon>Oryza</taxon>
        <taxon>Oryza sativa</taxon>
    </lineage>
</organism>
<feature type="region of interest" description="Disordered" evidence="1">
    <location>
        <begin position="1"/>
        <end position="24"/>
    </location>
</feature>
<evidence type="ECO:0000313" key="3">
    <source>
        <dbReference type="EMBL" id="EEE63224.1"/>
    </source>
</evidence>
<proteinExistence type="predicted"/>
<name>B9FNU7_ORYSJ</name>
<accession>B9FNU7</accession>
<keyword evidence="2" id="KW-0472">Membrane</keyword>
<reference evidence="3" key="2">
    <citation type="submission" date="2008-12" db="EMBL/GenBank/DDBJ databases">
        <title>Improved gene annotation of the rice (Oryza sativa) genomes.</title>
        <authorList>
            <person name="Wang J."/>
            <person name="Li R."/>
            <person name="Fan W."/>
            <person name="Huang Q."/>
            <person name="Zhang J."/>
            <person name="Zhou Y."/>
            <person name="Hu Y."/>
            <person name="Zi S."/>
            <person name="Li J."/>
            <person name="Ni P."/>
            <person name="Zheng H."/>
            <person name="Zhang Y."/>
            <person name="Zhao M."/>
            <person name="Hao Q."/>
            <person name="McDermott J."/>
            <person name="Samudrala R."/>
            <person name="Kristiansen K."/>
            <person name="Wong G.K.-S."/>
        </authorList>
    </citation>
    <scope>NUCLEOTIDE SEQUENCE</scope>
</reference>
<feature type="transmembrane region" description="Helical" evidence="2">
    <location>
        <begin position="69"/>
        <end position="90"/>
    </location>
</feature>
<sequence length="219" mass="23859">MHRTGTAPQSVTYGAPGRTPGRQPGRLVLFRSFEHRQADGQRTSWTVAVCIISITKRGEKGEKKSRKGIVGLGAISGFTALLLLAVVVGHRSALTYGAPCGGGRAKSAQNQQEVDHLSRRRATRHGGVRLHLNRWIRRSKFEVDPWRRVGGEQDPEPARHGGHCRPLLLLLRAQPSSYGRGDNIAMALNLQTAACGGGDGAVGLSFEYMLMRPRAFLSF</sequence>
<protein>
    <submittedName>
        <fullName evidence="3">Uncharacterized protein</fullName>
    </submittedName>
</protein>
<keyword evidence="2" id="KW-1133">Transmembrane helix</keyword>
<keyword evidence="2" id="KW-0812">Transmembrane</keyword>